<dbReference type="KEGG" id="ptrr:6347560"/>
<feature type="region of interest" description="Disordered" evidence="2">
    <location>
        <begin position="143"/>
        <end position="195"/>
    </location>
</feature>
<proteinExistence type="predicted"/>
<evidence type="ECO:0000313" key="4">
    <source>
        <dbReference type="Proteomes" id="UP000001471"/>
    </source>
</evidence>
<organism evidence="3 4">
    <name type="scientific">Pyrenophora tritici-repentis (strain Pt-1C-BFP)</name>
    <name type="common">Wheat tan spot fungus</name>
    <name type="synonym">Drechslera tritici-repentis</name>
    <dbReference type="NCBI Taxonomy" id="426418"/>
    <lineage>
        <taxon>Eukaryota</taxon>
        <taxon>Fungi</taxon>
        <taxon>Dikarya</taxon>
        <taxon>Ascomycota</taxon>
        <taxon>Pezizomycotina</taxon>
        <taxon>Dothideomycetes</taxon>
        <taxon>Pleosporomycetidae</taxon>
        <taxon>Pleosporales</taxon>
        <taxon>Pleosporineae</taxon>
        <taxon>Pleosporaceae</taxon>
        <taxon>Pyrenophora</taxon>
    </lineage>
</organism>
<feature type="compositionally biased region" description="Polar residues" evidence="2">
    <location>
        <begin position="172"/>
        <end position="185"/>
    </location>
</feature>
<reference evidence="4" key="1">
    <citation type="journal article" date="2013" name="G3 (Bethesda)">
        <title>Comparative genomics of a plant-pathogenic fungus, Pyrenophora tritici-repentis, reveals transduplication and the impact of repeat elements on pathogenicity and population divergence.</title>
        <authorList>
            <person name="Manning V.A."/>
            <person name="Pandelova I."/>
            <person name="Dhillon B."/>
            <person name="Wilhelm L.J."/>
            <person name="Goodwin S.B."/>
            <person name="Berlin A.M."/>
            <person name="Figueroa M."/>
            <person name="Freitag M."/>
            <person name="Hane J.K."/>
            <person name="Henrissat B."/>
            <person name="Holman W.H."/>
            <person name="Kodira C.D."/>
            <person name="Martin J."/>
            <person name="Oliver R.P."/>
            <person name="Robbertse B."/>
            <person name="Schackwitz W."/>
            <person name="Schwartz D.C."/>
            <person name="Spatafora J.W."/>
            <person name="Turgeon B.G."/>
            <person name="Yandava C."/>
            <person name="Young S."/>
            <person name="Zhou S."/>
            <person name="Zeng Q."/>
            <person name="Grigoriev I.V."/>
            <person name="Ma L.-J."/>
            <person name="Ciuffetti L.M."/>
        </authorList>
    </citation>
    <scope>NUCLEOTIDE SEQUENCE [LARGE SCALE GENOMIC DNA]</scope>
    <source>
        <strain evidence="4">Pt-1C-BFP</strain>
    </source>
</reference>
<feature type="region of interest" description="Disordered" evidence="2">
    <location>
        <begin position="211"/>
        <end position="231"/>
    </location>
</feature>
<evidence type="ECO:0000256" key="1">
    <source>
        <dbReference type="SAM" id="Coils"/>
    </source>
</evidence>
<dbReference type="InParanoid" id="B2WH11"/>
<feature type="region of interest" description="Disordered" evidence="2">
    <location>
        <begin position="280"/>
        <end position="300"/>
    </location>
</feature>
<dbReference type="Proteomes" id="UP000001471">
    <property type="component" value="Unassembled WGS sequence"/>
</dbReference>
<evidence type="ECO:0000256" key="2">
    <source>
        <dbReference type="SAM" id="MobiDB-lite"/>
    </source>
</evidence>
<dbReference type="HOGENOM" id="CLU_615600_0_0_1"/>
<dbReference type="GeneID" id="6347560"/>
<feature type="coiled-coil region" evidence="1">
    <location>
        <begin position="301"/>
        <end position="375"/>
    </location>
</feature>
<accession>B2WH11</accession>
<feature type="compositionally biased region" description="Polar residues" evidence="2">
    <location>
        <begin position="148"/>
        <end position="164"/>
    </location>
</feature>
<dbReference type="AlphaFoldDB" id="B2WH11"/>
<dbReference type="EMBL" id="DS231625">
    <property type="protein sequence ID" value="EDU42321.1"/>
    <property type="molecule type" value="Genomic_DNA"/>
</dbReference>
<protein>
    <submittedName>
        <fullName evidence="3">Uncharacterized protein</fullName>
    </submittedName>
</protein>
<dbReference type="eggNOG" id="ENOG502RZ22">
    <property type="taxonomic scope" value="Eukaryota"/>
</dbReference>
<dbReference type="STRING" id="426418.B2WH11"/>
<sequence>MDLATKIHRNVPYSTRQPLITQVASSIMFAEDATETLCRYKDCQDIQSENNSYVNLTAGSNTPKQIGSPTPEPEQASVLLHSRPVSDRYDETSTTEAHNQISTSALNFDDTEYYVQLSHGCNRMIEIQQMSCALAQTVLESTAAKPGRTSQPTSHVPLSESESPFTARESAQPRSSSQKDSTTLQSKRHEPAIDAIDQVQHLDDLLRHKDRSGHQTPLRHGNDAYPATSGDAPRVVESVHNNLSASMPLPLKPQTIYNEVQAAYDDGEDLVPREHAQSIPRELPTPPLENTKPISPSPPFVAKEESMLTKLEKLLLRREEELEDEKEKERNRVENAKFDRLEKILISQQEAKIEKEAARKAAKEAEEQAVAEARKQGNMDKLEKPEKLILAQKDEQLKREKALEAVRRAEMAEVDARQAERAAVPILFEDAIGRKFSCPWQTCKT</sequence>
<gene>
    <name evidence="3" type="ORF">PTRG_09270</name>
</gene>
<keyword evidence="1" id="KW-0175">Coiled coil</keyword>
<evidence type="ECO:0000313" key="3">
    <source>
        <dbReference type="EMBL" id="EDU42321.1"/>
    </source>
</evidence>
<name>B2WH11_PYRTR</name>